<dbReference type="KEGG" id="pbas:SMSP2_02207"/>
<dbReference type="PANTHER" id="PTHR32305">
    <property type="match status" value="1"/>
</dbReference>
<dbReference type="InterPro" id="IPR050708">
    <property type="entry name" value="T6SS_VgrG/RHS"/>
</dbReference>
<dbReference type="RefSeq" id="WP_146683977.1">
    <property type="nucleotide sequence ID" value="NZ_CP019646.1"/>
</dbReference>
<dbReference type="Gene3D" id="2.180.10.10">
    <property type="entry name" value="RHS repeat-associated core"/>
    <property type="match status" value="1"/>
</dbReference>
<dbReference type="AlphaFoldDB" id="A0A1Q2MH18"/>
<dbReference type="EMBL" id="CP019646">
    <property type="protein sequence ID" value="AQQ71828.1"/>
    <property type="molecule type" value="Genomic_DNA"/>
</dbReference>
<accession>A0A1Q2MH18</accession>
<dbReference type="STRING" id="1851148.SMSP2_02207"/>
<reference evidence="2" key="1">
    <citation type="submission" date="2017-02" db="EMBL/GenBank/DDBJ databases">
        <title>Comparative genomics and description of representatives of a novel lineage of planctomycetes thriving in anoxic sediments.</title>
        <authorList>
            <person name="Spring S."/>
            <person name="Bunk B."/>
            <person name="Sproer C."/>
        </authorList>
    </citation>
    <scope>NUCLEOTIDE SEQUENCE [LARGE SCALE GENOMIC DNA]</scope>
    <source>
        <strain evidence="2">SM-Chi-D1</strain>
    </source>
</reference>
<evidence type="ECO:0000313" key="1">
    <source>
        <dbReference type="EMBL" id="AQQ71828.1"/>
    </source>
</evidence>
<sequence>MSDPFLVSKDHILDFDYTYESGTNNIASKQFGHRSSAPATTYTYDDIDRLLMAQHLGVSANTEDFTNMDDLGNRDGDITIWDESTSSYDDIEFAVDPDNNQYNSIDNKGISYDNAGNMTEDIHDYTYTYDYENRLVRIEDGQSAAVAQFCYDALGRRIMKDDNTMDYPWMYYYDNKGRMTISRSTVSVDIFSAVGGQGPLREIRTGFPPSQCQAGTLDLLNLHSVVAIANSSSNFDVVERCEYDAYGNAHIFTAGTDGEFYTGDDVYTAASAFGNEYTFTGRRLDTLDSGNLRLMYYRNRYYSPEIGRFLQKDPHGINPDGNWNNPYSPRKQFTDGTNLYLYANSDPVDGRDEWGLFLWSWEDKSIYERYYKRRYVDVWWYDRLFFDIRRKVSFLVAVYTRYKVGIAGYSHLTGTGEVGPLYEFSMTTFQYPDKLRLERYKEAIKLGYKIPCKALYQCITDYCNGKTSKKNQSVKGVLVLTQNQIHSPNIPSNDLLPVKCEHSKEDCDRKCKPYFRPFE</sequence>
<organism evidence="1 2">
    <name type="scientific">Limihaloglobus sulfuriphilus</name>
    <dbReference type="NCBI Taxonomy" id="1851148"/>
    <lineage>
        <taxon>Bacteria</taxon>
        <taxon>Pseudomonadati</taxon>
        <taxon>Planctomycetota</taxon>
        <taxon>Phycisphaerae</taxon>
        <taxon>Sedimentisphaerales</taxon>
        <taxon>Sedimentisphaeraceae</taxon>
        <taxon>Limihaloglobus</taxon>
    </lineage>
</organism>
<dbReference type="InterPro" id="IPR022385">
    <property type="entry name" value="Rhs_assc_core"/>
</dbReference>
<keyword evidence="2" id="KW-1185">Reference proteome</keyword>
<dbReference type="PANTHER" id="PTHR32305:SF15">
    <property type="entry name" value="PROTEIN RHSA-RELATED"/>
    <property type="match status" value="1"/>
</dbReference>
<gene>
    <name evidence="1" type="primary">wapA_3</name>
    <name evidence="1" type="ORF">SMSP2_02207</name>
</gene>
<dbReference type="OrthoDB" id="291501at2"/>
<proteinExistence type="predicted"/>
<dbReference type="NCBIfam" id="TIGR03696">
    <property type="entry name" value="Rhs_assc_core"/>
    <property type="match status" value="1"/>
</dbReference>
<name>A0A1Q2MH18_9BACT</name>
<protein>
    <submittedName>
        <fullName evidence="1">Cell wall-associated polypeptide CWBP200</fullName>
    </submittedName>
</protein>
<evidence type="ECO:0000313" key="2">
    <source>
        <dbReference type="Proteomes" id="UP000188181"/>
    </source>
</evidence>
<dbReference type="Proteomes" id="UP000188181">
    <property type="component" value="Chromosome"/>
</dbReference>